<organism evidence="1 2">
    <name type="scientific">Leucobacter viscericola</name>
    <dbReference type="NCBI Taxonomy" id="2714935"/>
    <lineage>
        <taxon>Bacteria</taxon>
        <taxon>Bacillati</taxon>
        <taxon>Actinomycetota</taxon>
        <taxon>Actinomycetes</taxon>
        <taxon>Micrococcales</taxon>
        <taxon>Microbacteriaceae</taxon>
        <taxon>Leucobacter</taxon>
    </lineage>
</organism>
<reference evidence="1 2" key="1">
    <citation type="submission" date="2020-03" db="EMBL/GenBank/DDBJ databases">
        <title>Leucobacter sp. nov., isolated from beetles.</title>
        <authorList>
            <person name="Hyun D.-W."/>
            <person name="Bae J.-W."/>
        </authorList>
    </citation>
    <scope>NUCLEOTIDE SEQUENCE [LARGE SCALE GENOMIC DNA]</scope>
    <source>
        <strain evidence="1 2">HDW9C</strain>
    </source>
</reference>
<dbReference type="KEGG" id="lvi:G7068_15940"/>
<name>A0A6G7XJI4_9MICO</name>
<dbReference type="EMBL" id="CP049863">
    <property type="protein sequence ID" value="QIK64537.1"/>
    <property type="molecule type" value="Genomic_DNA"/>
</dbReference>
<dbReference type="AlphaFoldDB" id="A0A6G7XJI4"/>
<keyword evidence="2" id="KW-1185">Reference proteome</keyword>
<dbReference type="Proteomes" id="UP000502677">
    <property type="component" value="Chromosome"/>
</dbReference>
<dbReference type="RefSeq" id="WP_166292869.1">
    <property type="nucleotide sequence ID" value="NZ_CP049863.1"/>
</dbReference>
<evidence type="ECO:0000313" key="1">
    <source>
        <dbReference type="EMBL" id="QIK64537.1"/>
    </source>
</evidence>
<protein>
    <submittedName>
        <fullName evidence="1">Uncharacterized protein</fullName>
    </submittedName>
</protein>
<sequence>MSTRTVDEKNRTITETFETEREGIVLAIVTTHLPGRILTRARRREVTPLGFREKFTSVASNHAPVPRKSAQCNRYSLKRLEAEHAAYMAEHVSTPEQIEALTTWAERF</sequence>
<proteinExistence type="predicted"/>
<accession>A0A6G7XJI4</accession>
<gene>
    <name evidence="1" type="ORF">G7068_15940</name>
</gene>
<evidence type="ECO:0000313" key="2">
    <source>
        <dbReference type="Proteomes" id="UP000502677"/>
    </source>
</evidence>